<dbReference type="RefSeq" id="WP_130107387.1">
    <property type="nucleotide sequence ID" value="NZ_CP025781.1"/>
</dbReference>
<organism evidence="2 3">
    <name type="scientific">Iodobacter fluviatilis</name>
    <dbReference type="NCBI Taxonomy" id="537"/>
    <lineage>
        <taxon>Bacteria</taxon>
        <taxon>Pseudomonadati</taxon>
        <taxon>Pseudomonadota</taxon>
        <taxon>Betaproteobacteria</taxon>
        <taxon>Neisseriales</taxon>
        <taxon>Chitinibacteraceae</taxon>
        <taxon>Iodobacter</taxon>
    </lineage>
</organism>
<dbReference type="GO" id="GO:0004803">
    <property type="term" value="F:transposase activity"/>
    <property type="evidence" value="ECO:0007669"/>
    <property type="project" value="TreeGrafter"/>
</dbReference>
<accession>A0A7G3GD82</accession>
<name>A0A7G3GD82_9NEIS</name>
<proteinExistence type="predicted"/>
<feature type="domain" description="Transposase IS30-like HTH" evidence="1">
    <location>
        <begin position="5"/>
        <end position="44"/>
    </location>
</feature>
<reference evidence="2 3" key="1">
    <citation type="submission" date="2018-01" db="EMBL/GenBank/DDBJ databases">
        <title>Genome sequence of Iodobacter sp. strain PCH194 isolated from Indian Trans-Himalaya.</title>
        <authorList>
            <person name="Kumar V."/>
            <person name="Thakur V."/>
            <person name="Kumar S."/>
            <person name="Singh D."/>
        </authorList>
    </citation>
    <scope>NUCLEOTIDE SEQUENCE [LARGE SCALE GENOMIC DNA]</scope>
    <source>
        <strain evidence="2 3">PCH194</strain>
    </source>
</reference>
<dbReference type="Proteomes" id="UP000515917">
    <property type="component" value="Chromosome"/>
</dbReference>
<dbReference type="InterPro" id="IPR051917">
    <property type="entry name" value="Transposase-Integrase"/>
</dbReference>
<dbReference type="KEGG" id="ifl:C1H71_15915"/>
<dbReference type="Gene3D" id="1.10.10.60">
    <property type="entry name" value="Homeodomain-like"/>
    <property type="match status" value="1"/>
</dbReference>
<evidence type="ECO:0000313" key="2">
    <source>
        <dbReference type="EMBL" id="QBC44873.1"/>
    </source>
</evidence>
<evidence type="ECO:0000313" key="3">
    <source>
        <dbReference type="Proteomes" id="UP000515917"/>
    </source>
</evidence>
<dbReference type="PANTHER" id="PTHR10948">
    <property type="entry name" value="TRANSPOSASE"/>
    <property type="match status" value="1"/>
</dbReference>
<dbReference type="GO" id="GO:0032196">
    <property type="term" value="P:transposition"/>
    <property type="evidence" value="ECO:0007669"/>
    <property type="project" value="TreeGrafter"/>
</dbReference>
<evidence type="ECO:0000259" key="1">
    <source>
        <dbReference type="Pfam" id="PF13936"/>
    </source>
</evidence>
<protein>
    <recommendedName>
        <fullName evidence="1">Transposase IS30-like HTH domain-containing protein</fullName>
    </recommendedName>
</protein>
<sequence>MGNQYKQLTIKERYQIEAFCTLGFSARKMATELGRSNKTISRELALCPDDKYCAEMSHQQVHLRRRDAAKYHKCSAILKEVIRPLLVLGLSPEQIAGRMNIETVSNYLSCNTIYTLVKREQWQHLLARKVKSCKKRKLVEGGCNLITGPLKARPFLFAWLAPVLQLARLSIAMFVS</sequence>
<dbReference type="AlphaFoldDB" id="A0A7G3GD82"/>
<dbReference type="PANTHER" id="PTHR10948:SF23">
    <property type="entry name" value="TRANSPOSASE INSI FOR INSERTION SEQUENCE ELEMENT IS30A-RELATED"/>
    <property type="match status" value="1"/>
</dbReference>
<dbReference type="Pfam" id="PF13936">
    <property type="entry name" value="HTH_38"/>
    <property type="match status" value="1"/>
</dbReference>
<dbReference type="InterPro" id="IPR025246">
    <property type="entry name" value="IS30-like_HTH"/>
</dbReference>
<keyword evidence="3" id="KW-1185">Reference proteome</keyword>
<dbReference type="GO" id="GO:0005829">
    <property type="term" value="C:cytosol"/>
    <property type="evidence" value="ECO:0007669"/>
    <property type="project" value="TreeGrafter"/>
</dbReference>
<gene>
    <name evidence="2" type="ORF">C1H71_15915</name>
</gene>
<dbReference type="EMBL" id="CP025781">
    <property type="protein sequence ID" value="QBC44873.1"/>
    <property type="molecule type" value="Genomic_DNA"/>
</dbReference>